<evidence type="ECO:0000256" key="1">
    <source>
        <dbReference type="SAM" id="Coils"/>
    </source>
</evidence>
<protein>
    <submittedName>
        <fullName evidence="4">Putative membrane protein</fullName>
    </submittedName>
</protein>
<name>A0A840MLM2_9PROT</name>
<feature type="transmembrane region" description="Helical" evidence="3">
    <location>
        <begin position="548"/>
        <end position="567"/>
    </location>
</feature>
<feature type="transmembrane region" description="Helical" evidence="3">
    <location>
        <begin position="202"/>
        <end position="229"/>
    </location>
</feature>
<dbReference type="PANTHER" id="PTHR38434:SF1">
    <property type="entry name" value="BLL2549 PROTEIN"/>
    <property type="match status" value="1"/>
</dbReference>
<dbReference type="Pfam" id="PF10101">
    <property type="entry name" value="DUF2339"/>
    <property type="match status" value="2"/>
</dbReference>
<feature type="transmembrane region" description="Helical" evidence="3">
    <location>
        <begin position="1193"/>
        <end position="1212"/>
    </location>
</feature>
<feature type="transmembrane region" description="Helical" evidence="3">
    <location>
        <begin position="291"/>
        <end position="310"/>
    </location>
</feature>
<feature type="transmembrane region" description="Helical" evidence="3">
    <location>
        <begin position="809"/>
        <end position="827"/>
    </location>
</feature>
<feature type="region of interest" description="Disordered" evidence="2">
    <location>
        <begin position="132"/>
        <end position="190"/>
    </location>
</feature>
<feature type="transmembrane region" description="Helical" evidence="3">
    <location>
        <begin position="1164"/>
        <end position="1181"/>
    </location>
</feature>
<feature type="coiled-coil region" evidence="1">
    <location>
        <begin position="44"/>
        <end position="71"/>
    </location>
</feature>
<proteinExistence type="predicted"/>
<organism evidence="4 5">
    <name type="scientific">Chitinivorax tropicus</name>
    <dbReference type="NCBI Taxonomy" id="714531"/>
    <lineage>
        <taxon>Bacteria</taxon>
        <taxon>Pseudomonadati</taxon>
        <taxon>Pseudomonadota</taxon>
        <taxon>Betaproteobacteria</taxon>
        <taxon>Chitinivorax</taxon>
    </lineage>
</organism>
<sequence length="1225" mass="133208">MLSVVLLIIGALVAGALLESFQAGLLGAIIGWLTGMLLTMQSRLADSNTDNARLNEQLDQLRAHFNQVTLDIHERISRLEHAQPATTAPPAVMAEPLTAAPPPADAAPAEDDQPIRALAFDEAAILQAMPEPTHEEDKPAEPPFIEFSPPPASNETIEQPAETTPPPVSPVPAPPASVHQRQPQPTPAEPDWLSRRLAALQAWLLGGNTVLRIGILLLFLGLAFLLRYASERVVVPVELRYASVALAAVSLLVIGWRVRTKQATYGLAMQGTGIAVLYLTVFAAMRLHPLIPPQVGFALLVLITLCAAALAILQDALALALAGTLGGFAAPILASTGGGNHVALFSYFALLNAGIFCIAWFKAWRMLNLVGFIGTFGIGTAWGLRSYHPTLFASTEPFLVLFFLMYLAIGLLFARRTLRDAQAAPNPADRQALLAWSARQANYVDGTVLFGTPLIGFGLQYAVIRHLTFGPAFSALAIGGVYLILASWLHRHSQWRHMLLMEILLALGVVFGTLAIPLGLDAEWTSAAWAVEGAGIFWVGLRQRRPIARAFALCLQFIALLAYLNTLSTGTDTLLTGSALGAIMLGGALLFSYWQLRNAPVEPQHRWERPGLLSWAGLAMLDLIPALWLDAQGATMAWALMGLITLYLGLRLQDRNWLFAALAVQAMGGLVFLLHLQAGDQGAVLASGWRGLLAASMLGLAAIAGLAMAMRDPVAKTDPAVMRPLGLGMLSGLVFINLAVLFVAPWKTTSAVWAVSGLGIIWLSAWLKQRWALLFGLVLQIVGGAALIWSLSDHVFLDPTLTPLGHIDFWAPATLALAAYLGGWRLWRETQRQPGADQLMAGLGHISSVLLTWATAWWAYAWSTELWRLFDAQPTRHLLLVVLTLSVWAWQAVARRWQWQAMAVLSAMLMPAAGGLLLISVVDASPYHPLADWGWLGWTLVVAMHGLTLRKLDQHYPVPIARMAHVGGVWVMLLMLSCEMRALLLQLSDEHTAWRWLGGVVVPAAYLVAMTSQRIARWWPIQQYEARYRNTAAWPVAVVSLGWFWLSNVMSPGLAAPLPYLPLLNPLEIGQLLVLASIVLWLQARAETWPPTIARPHWQVAVGASLWLMLSCAVFRGAHQLADVPFQFEDLMRSMLVQASLSLVWSLAALGLMITAHRRGWRQVWMIGAALAGIVVTKLFLVELGNRGGLARIVSFIGVGVLLLIVGYFAPLPPKPASQAKEDNP</sequence>
<feature type="transmembrane region" description="Helical" evidence="3">
    <location>
        <begin position="875"/>
        <end position="894"/>
    </location>
</feature>
<accession>A0A840MLM2</accession>
<evidence type="ECO:0000313" key="4">
    <source>
        <dbReference type="EMBL" id="MBB5020054.1"/>
    </source>
</evidence>
<feature type="transmembrane region" description="Helical" evidence="3">
    <location>
        <begin position="366"/>
        <end position="385"/>
    </location>
</feature>
<feature type="transmembrane region" description="Helical" evidence="3">
    <location>
        <begin position="1069"/>
        <end position="1086"/>
    </location>
</feature>
<keyword evidence="3" id="KW-1133">Transmembrane helix</keyword>
<keyword evidence="3" id="KW-0472">Membrane</keyword>
<dbReference type="RefSeq" id="WP_184041466.1">
    <property type="nucleotide sequence ID" value="NZ_JACHHY010000024.1"/>
</dbReference>
<dbReference type="EMBL" id="JACHHY010000024">
    <property type="protein sequence ID" value="MBB5020054.1"/>
    <property type="molecule type" value="Genomic_DNA"/>
</dbReference>
<feature type="transmembrane region" description="Helical" evidence="3">
    <location>
        <begin position="498"/>
        <end position="518"/>
    </location>
</feature>
<feature type="transmembrane region" description="Helical" evidence="3">
    <location>
        <begin position="397"/>
        <end position="414"/>
    </location>
</feature>
<dbReference type="AlphaFoldDB" id="A0A840MLM2"/>
<keyword evidence="5" id="KW-1185">Reference proteome</keyword>
<feature type="transmembrane region" description="Helical" evidence="3">
    <location>
        <begin position="342"/>
        <end position="361"/>
    </location>
</feature>
<feature type="transmembrane region" description="Helical" evidence="3">
    <location>
        <begin position="657"/>
        <end position="676"/>
    </location>
</feature>
<dbReference type="Proteomes" id="UP000575898">
    <property type="component" value="Unassembled WGS sequence"/>
</dbReference>
<feature type="transmembrane region" description="Helical" evidence="3">
    <location>
        <begin position="901"/>
        <end position="921"/>
    </location>
</feature>
<feature type="transmembrane region" description="Helical" evidence="3">
    <location>
        <begin position="721"/>
        <end position="744"/>
    </location>
</feature>
<comment type="caution">
    <text evidence="4">The sequence shown here is derived from an EMBL/GenBank/DDBJ whole genome shotgun (WGS) entry which is preliminary data.</text>
</comment>
<feature type="transmembrane region" description="Helical" evidence="3">
    <location>
        <begin position="993"/>
        <end position="1011"/>
    </location>
</feature>
<feature type="transmembrane region" description="Helical" evidence="3">
    <location>
        <begin position="688"/>
        <end position="709"/>
    </location>
</feature>
<feature type="transmembrane region" description="Helical" evidence="3">
    <location>
        <begin position="750"/>
        <end position="767"/>
    </location>
</feature>
<feature type="transmembrane region" description="Helical" evidence="3">
    <location>
        <begin position="772"/>
        <end position="789"/>
    </location>
</feature>
<evidence type="ECO:0000256" key="2">
    <source>
        <dbReference type="SAM" id="MobiDB-lite"/>
    </source>
</evidence>
<feature type="transmembrane region" description="Helical" evidence="3">
    <location>
        <begin position="317"/>
        <end position="336"/>
    </location>
</feature>
<gene>
    <name evidence="4" type="ORF">HNQ59_003367</name>
</gene>
<feature type="transmembrane region" description="Helical" evidence="3">
    <location>
        <begin position="1098"/>
        <end position="1119"/>
    </location>
</feature>
<feature type="compositionally biased region" description="Pro residues" evidence="2">
    <location>
        <begin position="163"/>
        <end position="175"/>
    </location>
</feature>
<feature type="transmembrane region" description="Helical" evidence="3">
    <location>
        <begin position="839"/>
        <end position="860"/>
    </location>
</feature>
<evidence type="ECO:0000256" key="3">
    <source>
        <dbReference type="SAM" id="Phobius"/>
    </source>
</evidence>
<feature type="transmembrane region" description="Helical" evidence="3">
    <location>
        <begin position="443"/>
        <end position="463"/>
    </location>
</feature>
<evidence type="ECO:0000313" key="5">
    <source>
        <dbReference type="Proteomes" id="UP000575898"/>
    </source>
</evidence>
<feature type="transmembrane region" description="Helical" evidence="3">
    <location>
        <begin position="1032"/>
        <end position="1049"/>
    </location>
</feature>
<feature type="transmembrane region" description="Helical" evidence="3">
    <location>
        <begin position="1131"/>
        <end position="1152"/>
    </location>
</feature>
<feature type="transmembrane region" description="Helical" evidence="3">
    <location>
        <begin position="265"/>
        <end position="285"/>
    </location>
</feature>
<feature type="transmembrane region" description="Helical" evidence="3">
    <location>
        <begin position="469"/>
        <end position="489"/>
    </location>
</feature>
<dbReference type="InterPro" id="IPR019286">
    <property type="entry name" value="DUF2339_TM"/>
</dbReference>
<keyword evidence="1" id="KW-0175">Coiled coil</keyword>
<keyword evidence="3" id="KW-0812">Transmembrane</keyword>
<feature type="transmembrane region" description="Helical" evidence="3">
    <location>
        <begin position="635"/>
        <end position="650"/>
    </location>
</feature>
<feature type="transmembrane region" description="Helical" evidence="3">
    <location>
        <begin position="933"/>
        <end position="952"/>
    </location>
</feature>
<dbReference type="PANTHER" id="PTHR38434">
    <property type="entry name" value="BLL2549 PROTEIN"/>
    <property type="match status" value="1"/>
</dbReference>
<feature type="transmembrane region" description="Helical" evidence="3">
    <location>
        <begin position="964"/>
        <end position="987"/>
    </location>
</feature>
<feature type="transmembrane region" description="Helical" evidence="3">
    <location>
        <begin position="573"/>
        <end position="591"/>
    </location>
</feature>
<reference evidence="4 5" key="1">
    <citation type="submission" date="2020-08" db="EMBL/GenBank/DDBJ databases">
        <title>Genomic Encyclopedia of Type Strains, Phase IV (KMG-IV): sequencing the most valuable type-strain genomes for metagenomic binning, comparative biology and taxonomic classification.</title>
        <authorList>
            <person name="Goeker M."/>
        </authorList>
    </citation>
    <scope>NUCLEOTIDE SEQUENCE [LARGE SCALE GENOMIC DNA]</scope>
    <source>
        <strain evidence="4 5">DSM 27165</strain>
    </source>
</reference>
<feature type="transmembrane region" description="Helical" evidence="3">
    <location>
        <begin position="241"/>
        <end position="258"/>
    </location>
</feature>